<keyword evidence="7" id="KW-1185">Reference proteome</keyword>
<keyword evidence="3 6" id="KW-0418">Kinase</keyword>
<dbReference type="STRING" id="1298598.JCM21714_3314"/>
<keyword evidence="1" id="KW-0808">Transferase</keyword>
<evidence type="ECO:0000256" key="1">
    <source>
        <dbReference type="ARBA" id="ARBA00022679"/>
    </source>
</evidence>
<dbReference type="AlphaFoldDB" id="W4VLU5"/>
<dbReference type="EMBL" id="BAVS01000020">
    <property type="protein sequence ID" value="GAE94177.1"/>
    <property type="molecule type" value="Genomic_DNA"/>
</dbReference>
<sequence length="134" mass="14887">MELPAPPHCWVVLAKPVQGVSTQSVYQSLHLDNLDHPDTQGMIQAIKQSDYQGVCKRLKNVLETVTLPKNPEVELIKAQMKRFGADAVLMSGSGPTVFGLVQQESRADHIYNSLRGFCEEVYVVRLLGSHQTLD</sequence>
<dbReference type="PANTHER" id="PTHR43527">
    <property type="entry name" value="4-DIPHOSPHOCYTIDYL-2-C-METHYL-D-ERYTHRITOL KINASE, CHLOROPLASTIC"/>
    <property type="match status" value="1"/>
</dbReference>
<evidence type="ECO:0000313" key="6">
    <source>
        <dbReference type="EMBL" id="GAE94177.1"/>
    </source>
</evidence>
<dbReference type="eggNOG" id="COG1947">
    <property type="taxonomic scope" value="Bacteria"/>
</dbReference>
<evidence type="ECO:0000259" key="5">
    <source>
        <dbReference type="Pfam" id="PF08544"/>
    </source>
</evidence>
<dbReference type="FunFam" id="3.30.70.890:FF:000006">
    <property type="entry name" value="4-diphosphocytidyl-2-C-methyl-D-erythritol kinase"/>
    <property type="match status" value="1"/>
</dbReference>
<gene>
    <name evidence="6" type="ORF">JCM21714_3314</name>
</gene>
<evidence type="ECO:0000256" key="2">
    <source>
        <dbReference type="ARBA" id="ARBA00022741"/>
    </source>
</evidence>
<evidence type="ECO:0000313" key="7">
    <source>
        <dbReference type="Proteomes" id="UP000019102"/>
    </source>
</evidence>
<organism evidence="6 7">
    <name type="scientific">Gracilibacillus boraciitolerans JCM 21714</name>
    <dbReference type="NCBI Taxonomy" id="1298598"/>
    <lineage>
        <taxon>Bacteria</taxon>
        <taxon>Bacillati</taxon>
        <taxon>Bacillota</taxon>
        <taxon>Bacilli</taxon>
        <taxon>Bacillales</taxon>
        <taxon>Bacillaceae</taxon>
        <taxon>Gracilibacillus</taxon>
    </lineage>
</organism>
<dbReference type="PANTHER" id="PTHR43527:SF2">
    <property type="entry name" value="4-DIPHOSPHOCYTIDYL-2-C-METHYL-D-ERYTHRITOL KINASE, CHLOROPLASTIC"/>
    <property type="match status" value="1"/>
</dbReference>
<keyword evidence="2" id="KW-0547">Nucleotide-binding</keyword>
<evidence type="ECO:0000256" key="4">
    <source>
        <dbReference type="ARBA" id="ARBA00022840"/>
    </source>
</evidence>
<protein>
    <submittedName>
        <fullName evidence="6">4-diphosphocytidyl-2-C-methyl-D-erythritol kinase</fullName>
    </submittedName>
</protein>
<dbReference type="Proteomes" id="UP000019102">
    <property type="component" value="Unassembled WGS sequence"/>
</dbReference>
<dbReference type="InterPro" id="IPR013750">
    <property type="entry name" value="GHMP_kinase_C_dom"/>
</dbReference>
<dbReference type="InterPro" id="IPR036554">
    <property type="entry name" value="GHMP_kinase_C_sf"/>
</dbReference>
<dbReference type="Gene3D" id="3.30.70.890">
    <property type="entry name" value="GHMP kinase, C-terminal domain"/>
    <property type="match status" value="1"/>
</dbReference>
<dbReference type="GO" id="GO:0005524">
    <property type="term" value="F:ATP binding"/>
    <property type="evidence" value="ECO:0007669"/>
    <property type="project" value="UniProtKB-KW"/>
</dbReference>
<dbReference type="SUPFAM" id="SSF55060">
    <property type="entry name" value="GHMP Kinase, C-terminal domain"/>
    <property type="match status" value="1"/>
</dbReference>
<name>W4VLU5_9BACI</name>
<dbReference type="Pfam" id="PF08544">
    <property type="entry name" value="GHMP_kinases_C"/>
    <property type="match status" value="1"/>
</dbReference>
<comment type="caution">
    <text evidence="6">The sequence shown here is derived from an EMBL/GenBank/DDBJ whole genome shotgun (WGS) entry which is preliminary data.</text>
</comment>
<accession>W4VLU5</accession>
<keyword evidence="4" id="KW-0067">ATP-binding</keyword>
<evidence type="ECO:0000256" key="3">
    <source>
        <dbReference type="ARBA" id="ARBA00022777"/>
    </source>
</evidence>
<dbReference type="GO" id="GO:0050515">
    <property type="term" value="F:4-(cytidine 5'-diphospho)-2-C-methyl-D-erythritol kinase activity"/>
    <property type="evidence" value="ECO:0007669"/>
    <property type="project" value="TreeGrafter"/>
</dbReference>
<proteinExistence type="predicted"/>
<feature type="domain" description="GHMP kinase C-terminal" evidence="5">
    <location>
        <begin position="42"/>
        <end position="118"/>
    </location>
</feature>
<reference evidence="6 7" key="1">
    <citation type="journal article" date="2014" name="Genome Announc.">
        <title>Draft Genome Sequence of the Boron-Tolerant and Moderately Halotolerant Bacterium Gracilibacillus boraciitolerans JCM 21714T.</title>
        <authorList>
            <person name="Ahmed I."/>
            <person name="Oshima K."/>
            <person name="Suda W."/>
            <person name="Kitamura K."/>
            <person name="Iida T."/>
            <person name="Ohmori Y."/>
            <person name="Fujiwara T."/>
            <person name="Hattori M."/>
            <person name="Ohkuma M."/>
        </authorList>
    </citation>
    <scope>NUCLEOTIDE SEQUENCE [LARGE SCALE GENOMIC DNA]</scope>
    <source>
        <strain evidence="6 7">JCM 21714</strain>
    </source>
</reference>